<proteinExistence type="inferred from homology"/>
<evidence type="ECO:0000256" key="1">
    <source>
        <dbReference type="ARBA" id="ARBA00007768"/>
    </source>
</evidence>
<dbReference type="PANTHER" id="PTHR12598">
    <property type="entry name" value="COPPER HOMEOSTASIS PROTEIN CUTC"/>
    <property type="match status" value="1"/>
</dbReference>
<dbReference type="GO" id="GO:0005737">
    <property type="term" value="C:cytoplasm"/>
    <property type="evidence" value="ECO:0007669"/>
    <property type="project" value="UniProtKB-SubCell"/>
</dbReference>
<dbReference type="GO" id="GO:0005507">
    <property type="term" value="F:copper ion binding"/>
    <property type="evidence" value="ECO:0007669"/>
    <property type="project" value="TreeGrafter"/>
</dbReference>
<keyword evidence="2" id="KW-0963">Cytoplasm</keyword>
<dbReference type="HAMAP" id="MF_00795">
    <property type="entry name" value="CutC"/>
    <property type="match status" value="1"/>
</dbReference>
<comment type="caution">
    <text evidence="3">The sequence shown here is derived from an EMBL/GenBank/DDBJ whole genome shotgun (WGS) entry which is preliminary data.</text>
</comment>
<dbReference type="SUPFAM" id="SSF110395">
    <property type="entry name" value="CutC-like"/>
    <property type="match status" value="1"/>
</dbReference>
<organism evidence="3 4">
    <name type="scientific">Dokdonia donghaensis DSW-1</name>
    <dbReference type="NCBI Taxonomy" id="1300343"/>
    <lineage>
        <taxon>Bacteria</taxon>
        <taxon>Pseudomonadati</taxon>
        <taxon>Bacteroidota</taxon>
        <taxon>Flavobacteriia</taxon>
        <taxon>Flavobacteriales</taxon>
        <taxon>Flavobacteriaceae</taxon>
        <taxon>Dokdonia</taxon>
    </lineage>
</organism>
<gene>
    <name evidence="2" type="primary">cutC</name>
    <name evidence="3" type="ORF">NV36_06455</name>
</gene>
<dbReference type="PATRIC" id="fig|1300343.5.peg.151"/>
<comment type="caution">
    <text evidence="2">Once thought to be involved in copper homeostasis, experiments in E.coli have shown this is not the case.</text>
</comment>
<sequence>MKIEVCANSFESALAAQDGGAHRIELCEQLEVGGVTPSHSLIKKVMQELSITSFVLIRPRAGDFIYSNSEFKTMLRDIAFAKSMGVQGIVSGVLLSDHTIDFKRTSQLVKASEGMSFTFHRAFDQVLDPVKGLEELIELGVDRVLTSGQKPDVVEGFDVLKSLGEQAKERIIIMPGGGVSITNVEKFLDAGFKEVHGSFRESVIENSSRQKSIKKETHTNQQTIKQLIKLIKK</sequence>
<dbReference type="InterPro" id="IPR005627">
    <property type="entry name" value="CutC-like"/>
</dbReference>
<dbReference type="KEGG" id="ddo:I597_0153"/>
<comment type="similarity">
    <text evidence="1 2">Belongs to the CutC family.</text>
</comment>
<evidence type="ECO:0000313" key="3">
    <source>
        <dbReference type="EMBL" id="KGO06512.1"/>
    </source>
</evidence>
<dbReference type="Proteomes" id="UP000030140">
    <property type="component" value="Unassembled WGS sequence"/>
</dbReference>
<protein>
    <recommendedName>
        <fullName evidence="2">PF03932 family protein CutC</fullName>
    </recommendedName>
</protein>
<reference evidence="3 4" key="1">
    <citation type="submission" date="2014-10" db="EMBL/GenBank/DDBJ databases">
        <title>Draft genome sequence of the proteorhodopsin-containing marine bacterium Dokdonia donghaensis.</title>
        <authorList>
            <person name="Gomez-Consarnau L."/>
            <person name="Gonzalez J.M."/>
            <person name="Riedel T."/>
            <person name="Jaenicke S."/>
            <person name="Wagner-Doebler I."/>
            <person name="Fuhrman J.A."/>
        </authorList>
    </citation>
    <scope>NUCLEOTIDE SEQUENCE [LARGE SCALE GENOMIC DNA]</scope>
    <source>
        <strain evidence="3 4">DSW-1</strain>
    </source>
</reference>
<evidence type="ECO:0000256" key="2">
    <source>
        <dbReference type="HAMAP-Rule" id="MF_00795"/>
    </source>
</evidence>
<comment type="subcellular location">
    <subcellularLocation>
        <location evidence="2">Cytoplasm</location>
    </subcellularLocation>
</comment>
<dbReference type="Gene3D" id="3.20.20.380">
    <property type="entry name" value="Copper homeostasis (CutC) domain"/>
    <property type="match status" value="1"/>
</dbReference>
<dbReference type="OrthoDB" id="9815677at2"/>
<dbReference type="InterPro" id="IPR036822">
    <property type="entry name" value="CutC-like_dom_sf"/>
</dbReference>
<evidence type="ECO:0000313" key="4">
    <source>
        <dbReference type="Proteomes" id="UP000030140"/>
    </source>
</evidence>
<dbReference type="FunFam" id="3.20.20.380:FF:000001">
    <property type="entry name" value="Copper homeostasis protein CutC"/>
    <property type="match status" value="1"/>
</dbReference>
<dbReference type="EMBL" id="JSAQ01000001">
    <property type="protein sequence ID" value="KGO06512.1"/>
    <property type="molecule type" value="Genomic_DNA"/>
</dbReference>
<accession>A0A0A2GTF0</accession>
<dbReference type="PANTHER" id="PTHR12598:SF0">
    <property type="entry name" value="COPPER HOMEOSTASIS PROTEIN CUTC HOMOLOG"/>
    <property type="match status" value="1"/>
</dbReference>
<dbReference type="AlphaFoldDB" id="A0A0A2GTF0"/>
<dbReference type="Pfam" id="PF03932">
    <property type="entry name" value="CutC"/>
    <property type="match status" value="1"/>
</dbReference>
<dbReference type="RefSeq" id="WP_035325584.1">
    <property type="nucleotide sequence ID" value="NZ_CP015125.1"/>
</dbReference>
<name>A0A0A2GTF0_9FLAO</name>
<keyword evidence="4" id="KW-1185">Reference proteome</keyword>